<organism evidence="2 3">
    <name type="scientific">Piscinibacterium candidicorallinum</name>
    <dbReference type="NCBI Taxonomy" id="1793872"/>
    <lineage>
        <taxon>Bacteria</taxon>
        <taxon>Pseudomonadati</taxon>
        <taxon>Pseudomonadota</taxon>
        <taxon>Betaproteobacteria</taxon>
        <taxon>Burkholderiales</taxon>
        <taxon>Piscinibacterium</taxon>
    </lineage>
</organism>
<accession>A0ABV7GXZ6</accession>
<comment type="caution">
    <text evidence="2">The sequence shown here is derived from an EMBL/GenBank/DDBJ whole genome shotgun (WGS) entry which is preliminary data.</text>
</comment>
<keyword evidence="3" id="KW-1185">Reference proteome</keyword>
<dbReference type="GO" id="GO:0016787">
    <property type="term" value="F:hydrolase activity"/>
    <property type="evidence" value="ECO:0007669"/>
    <property type="project" value="UniProtKB-KW"/>
</dbReference>
<dbReference type="Gene3D" id="3.40.50.1820">
    <property type="entry name" value="alpha/beta hydrolase"/>
    <property type="match status" value="1"/>
</dbReference>
<dbReference type="Proteomes" id="UP001595556">
    <property type="component" value="Unassembled WGS sequence"/>
</dbReference>
<evidence type="ECO:0000313" key="2">
    <source>
        <dbReference type="EMBL" id="MFC3146538.1"/>
    </source>
</evidence>
<dbReference type="RefSeq" id="WP_377300830.1">
    <property type="nucleotide sequence ID" value="NZ_CP180191.1"/>
</dbReference>
<dbReference type="PANTHER" id="PTHR11614">
    <property type="entry name" value="PHOSPHOLIPASE-RELATED"/>
    <property type="match status" value="1"/>
</dbReference>
<evidence type="ECO:0000259" key="1">
    <source>
        <dbReference type="Pfam" id="PF12146"/>
    </source>
</evidence>
<proteinExistence type="predicted"/>
<sequence>MPIARLTSFAKLLALVLLTAVVTVLVYRMVQARLAPELQYWHTWVPDELSVSEMDAADWPAYLARESELMRELAERAHAATAAADNRIPVALNRYHPGSSVHPLAFAHDWNRSHVLKPEGEIRGAVLLLHGLTDSPYSLRHIGRHYQSRGFAVVAIRLPGHGTVPAGLIGAHTEHWLAATRLGWREAARLAGPGKPLHVVGFSNGGALALMLATDPVVMAAGQPRPAQLILVSPMVGVSGFARFAGLAGLPAYLPPFAKAAWLSNLPEFIPFKYNSFPVRAAVESHALTQQVQARLGSSERAASLPPVLAFQSVMDATVSTPAVVTQLFGRLQGPGHLLVLYDLNRRPDLSSLIRNRADAAIEKMLPPAPRAYAVDVITNGGSSDERALALLTPAASTQTQTRPLSVGYPDFYYSLSHVAVPFPPSDSLYGSAPTQRNEFGLSLGVVAPRGERGVLVTDLDTVLRATSNPFFEEMLRRIDERIAANCGDCPGLPGAAVR</sequence>
<evidence type="ECO:0000313" key="3">
    <source>
        <dbReference type="Proteomes" id="UP001595556"/>
    </source>
</evidence>
<name>A0ABV7GXZ6_9BURK</name>
<dbReference type="Pfam" id="PF12146">
    <property type="entry name" value="Hydrolase_4"/>
    <property type="match status" value="1"/>
</dbReference>
<gene>
    <name evidence="2" type="ORF">ACFOEN_02650</name>
</gene>
<dbReference type="InterPro" id="IPR029058">
    <property type="entry name" value="AB_hydrolase_fold"/>
</dbReference>
<dbReference type="SUPFAM" id="SSF53474">
    <property type="entry name" value="alpha/beta-Hydrolases"/>
    <property type="match status" value="1"/>
</dbReference>
<dbReference type="EMBL" id="JBHRTI010000003">
    <property type="protein sequence ID" value="MFC3146538.1"/>
    <property type="molecule type" value="Genomic_DNA"/>
</dbReference>
<protein>
    <submittedName>
        <fullName evidence="2">Alpha/beta hydrolase</fullName>
    </submittedName>
</protein>
<keyword evidence="2" id="KW-0378">Hydrolase</keyword>
<dbReference type="InterPro" id="IPR022742">
    <property type="entry name" value="Hydrolase_4"/>
</dbReference>
<feature type="domain" description="Serine aminopeptidase S33" evidence="1">
    <location>
        <begin position="121"/>
        <end position="333"/>
    </location>
</feature>
<reference evidence="3" key="1">
    <citation type="journal article" date="2019" name="Int. J. Syst. Evol. Microbiol.">
        <title>The Global Catalogue of Microorganisms (GCM) 10K type strain sequencing project: providing services to taxonomists for standard genome sequencing and annotation.</title>
        <authorList>
            <consortium name="The Broad Institute Genomics Platform"/>
            <consortium name="The Broad Institute Genome Sequencing Center for Infectious Disease"/>
            <person name="Wu L."/>
            <person name="Ma J."/>
        </authorList>
    </citation>
    <scope>NUCLEOTIDE SEQUENCE [LARGE SCALE GENOMIC DNA]</scope>
    <source>
        <strain evidence="3">KCTC 52168</strain>
    </source>
</reference>
<dbReference type="InterPro" id="IPR051044">
    <property type="entry name" value="MAG_DAG_Lipase"/>
</dbReference>